<organism evidence="4 5">
    <name type="scientific">Plantibacter cousiniae</name>
    <name type="common">nom. nud.</name>
    <dbReference type="NCBI Taxonomy" id="199709"/>
    <lineage>
        <taxon>Bacteria</taxon>
        <taxon>Bacillati</taxon>
        <taxon>Actinomycetota</taxon>
        <taxon>Actinomycetes</taxon>
        <taxon>Micrococcales</taxon>
        <taxon>Microbacteriaceae</taxon>
        <taxon>Plantibacter</taxon>
    </lineage>
</organism>
<proteinExistence type="inferred from homology"/>
<accession>A0ABY1LQW0</accession>
<name>A0ABY1LQW0_9MICO</name>
<evidence type="ECO:0000313" key="5">
    <source>
        <dbReference type="Proteomes" id="UP000190827"/>
    </source>
</evidence>
<dbReference type="NCBIfam" id="TIGR00350">
    <property type="entry name" value="lytR_cpsA_psr"/>
    <property type="match status" value="1"/>
</dbReference>
<dbReference type="RefSeq" id="WP_244175681.1">
    <property type="nucleotide sequence ID" value="NZ_FUZO01000003.1"/>
</dbReference>
<dbReference type="InterPro" id="IPR004474">
    <property type="entry name" value="LytR_CpsA_psr"/>
</dbReference>
<comment type="similarity">
    <text evidence="1">Belongs to the LytR/CpsA/Psr (LCP) family.</text>
</comment>
<evidence type="ECO:0000256" key="1">
    <source>
        <dbReference type="ARBA" id="ARBA00006068"/>
    </source>
</evidence>
<dbReference type="PANTHER" id="PTHR33392">
    <property type="entry name" value="POLYISOPRENYL-TEICHOIC ACID--PEPTIDOGLYCAN TEICHOIC ACID TRANSFERASE TAGU"/>
    <property type="match status" value="1"/>
</dbReference>
<keyword evidence="5" id="KW-1185">Reference proteome</keyword>
<dbReference type="InterPro" id="IPR050922">
    <property type="entry name" value="LytR/CpsA/Psr_CW_biosynth"/>
</dbReference>
<gene>
    <name evidence="4" type="ORF">SAMN06295973_3667</name>
</gene>
<reference evidence="4 5" key="1">
    <citation type="submission" date="2017-02" db="EMBL/GenBank/DDBJ databases">
        <authorList>
            <person name="Varghese N."/>
            <person name="Submissions S."/>
        </authorList>
    </citation>
    <scope>NUCLEOTIDE SEQUENCE [LARGE SCALE GENOMIC DNA]</scope>
    <source>
        <strain evidence="4 5">VKM Ac-1787</strain>
    </source>
</reference>
<keyword evidence="2" id="KW-0812">Transmembrane</keyword>
<dbReference type="Gene3D" id="3.40.630.190">
    <property type="entry name" value="LCP protein"/>
    <property type="match status" value="1"/>
</dbReference>
<dbReference type="Proteomes" id="UP000190827">
    <property type="component" value="Unassembled WGS sequence"/>
</dbReference>
<feature type="domain" description="Cell envelope-related transcriptional attenuator" evidence="3">
    <location>
        <begin position="190"/>
        <end position="372"/>
    </location>
</feature>
<dbReference type="EMBL" id="FUZO01000003">
    <property type="protein sequence ID" value="SKC74491.1"/>
    <property type="molecule type" value="Genomic_DNA"/>
</dbReference>
<dbReference type="PANTHER" id="PTHR33392:SF6">
    <property type="entry name" value="POLYISOPRENYL-TEICHOIC ACID--PEPTIDOGLYCAN TEICHOIC ACID TRANSFERASE TAGU"/>
    <property type="match status" value="1"/>
</dbReference>
<evidence type="ECO:0000313" key="4">
    <source>
        <dbReference type="EMBL" id="SKC74491.1"/>
    </source>
</evidence>
<feature type="transmembrane region" description="Helical" evidence="2">
    <location>
        <begin position="54"/>
        <end position="74"/>
    </location>
</feature>
<keyword evidence="2" id="KW-0472">Membrane</keyword>
<protein>
    <submittedName>
        <fullName evidence="4">Transcriptional attenuator, LytR family</fullName>
    </submittedName>
</protein>
<keyword evidence="2" id="KW-1133">Transmembrane helix</keyword>
<feature type="transmembrane region" description="Helical" evidence="2">
    <location>
        <begin position="86"/>
        <end position="105"/>
    </location>
</feature>
<feature type="transmembrane region" description="Helical" evidence="2">
    <location>
        <begin position="125"/>
        <end position="148"/>
    </location>
</feature>
<dbReference type="Pfam" id="PF03816">
    <property type="entry name" value="LytR_cpsA_psr"/>
    <property type="match status" value="1"/>
</dbReference>
<comment type="caution">
    <text evidence="4">The sequence shown here is derived from an EMBL/GenBank/DDBJ whole genome shotgun (WGS) entry which is preliminary data.</text>
</comment>
<evidence type="ECO:0000256" key="2">
    <source>
        <dbReference type="SAM" id="Phobius"/>
    </source>
</evidence>
<sequence>MTSAATAAKPMRYPDTRSREVMTKRAWWLVLLNLLIPGSAQVLAGNRKLGRFGLGFTLFLWLLVVVGVALMFLAREVLFTLATNPIALTVAQILLAAYAILWIVLTLDTLRLVRLVKASPNARLGVALFTTLAMVLVAGGAGYGAVVAGATRGSISSIFGNTGPSEPPVDGYYNILLLGGDAGPDRDGMRPDSMSVVSINAETGQATTMSMPRDLVDIPFPEGSEMASLYPDGYDESCDVDVCQLNSIYTEIELKNPELFPKATAEASEPGIEAMKQAAEGITGLHIQWYVLIDMYGFATLIDTLGGVDIDVKERLPMDGDADLENVTKWIEPGEQHMDGWTALMYARSRHSTSDYDRMERQHILQTAMLKQFNPANVLARFQDVAAAGGDVVKTDVPQGMLGYFVNLALKTRELPINSLQFVPPTIDPEEPDYTLIHQMVQDQLFPPSPSPEPDAG</sequence>
<evidence type="ECO:0000259" key="3">
    <source>
        <dbReference type="Pfam" id="PF03816"/>
    </source>
</evidence>